<dbReference type="GO" id="GO:0008967">
    <property type="term" value="F:phosphoglycolate phosphatase activity"/>
    <property type="evidence" value="ECO:0007669"/>
    <property type="project" value="TreeGrafter"/>
</dbReference>
<dbReference type="NCBIfam" id="TIGR01549">
    <property type="entry name" value="HAD-SF-IA-v1"/>
    <property type="match status" value="1"/>
</dbReference>
<dbReference type="InterPro" id="IPR006439">
    <property type="entry name" value="HAD-SF_hydro_IA"/>
</dbReference>
<dbReference type="InterPro" id="IPR036412">
    <property type="entry name" value="HAD-like_sf"/>
</dbReference>
<dbReference type="SFLD" id="SFLDG01129">
    <property type="entry name" value="C1.5:_HAD__Beta-PGM__Phosphata"/>
    <property type="match status" value="1"/>
</dbReference>
<organism evidence="1">
    <name type="scientific">Kitasatospora camelliae</name>
    <dbReference type="NCBI Taxonomy" id="3156397"/>
    <lineage>
        <taxon>Bacteria</taxon>
        <taxon>Bacillati</taxon>
        <taxon>Actinomycetota</taxon>
        <taxon>Actinomycetes</taxon>
        <taxon>Kitasatosporales</taxon>
        <taxon>Streptomycetaceae</taxon>
        <taxon>Kitasatospora</taxon>
    </lineage>
</organism>
<dbReference type="EMBL" id="CP159872">
    <property type="protein sequence ID" value="XCM78221.1"/>
    <property type="molecule type" value="Genomic_DNA"/>
</dbReference>
<dbReference type="NCBIfam" id="TIGR01509">
    <property type="entry name" value="HAD-SF-IA-v3"/>
    <property type="match status" value="1"/>
</dbReference>
<dbReference type="PANTHER" id="PTHR43434">
    <property type="entry name" value="PHOSPHOGLYCOLATE PHOSPHATASE"/>
    <property type="match status" value="1"/>
</dbReference>
<dbReference type="SFLD" id="SFLDS00003">
    <property type="entry name" value="Haloacid_Dehalogenase"/>
    <property type="match status" value="1"/>
</dbReference>
<dbReference type="RefSeq" id="WP_354637964.1">
    <property type="nucleotide sequence ID" value="NZ_CP159872.1"/>
</dbReference>
<dbReference type="Gene3D" id="1.10.150.240">
    <property type="entry name" value="Putative phosphatase, domain 2"/>
    <property type="match status" value="1"/>
</dbReference>
<accession>A0AAU8JPM8</accession>
<dbReference type="InterPro" id="IPR023214">
    <property type="entry name" value="HAD_sf"/>
</dbReference>
<dbReference type="KEGG" id="kcm:ABWK59_04350"/>
<dbReference type="EC" id="3.-.-.-" evidence="1"/>
<reference evidence="1" key="1">
    <citation type="submission" date="2024-06" db="EMBL/GenBank/DDBJ databases">
        <title>The genome sequences of Kitasatospora sp. strain HUAS MG31.</title>
        <authorList>
            <person name="Mo P."/>
        </authorList>
    </citation>
    <scope>NUCLEOTIDE SEQUENCE</scope>
    <source>
        <strain evidence="1">HUAS MG31</strain>
    </source>
</reference>
<dbReference type="Gene3D" id="3.40.50.1000">
    <property type="entry name" value="HAD superfamily/HAD-like"/>
    <property type="match status" value="1"/>
</dbReference>
<name>A0AAU8JPM8_9ACTN</name>
<dbReference type="InterPro" id="IPR023198">
    <property type="entry name" value="PGP-like_dom2"/>
</dbReference>
<dbReference type="PRINTS" id="PR00413">
    <property type="entry name" value="HADHALOGNASE"/>
</dbReference>
<dbReference type="GO" id="GO:0005829">
    <property type="term" value="C:cytosol"/>
    <property type="evidence" value="ECO:0007669"/>
    <property type="project" value="TreeGrafter"/>
</dbReference>
<dbReference type="Pfam" id="PF00702">
    <property type="entry name" value="Hydrolase"/>
    <property type="match status" value="1"/>
</dbReference>
<dbReference type="AlphaFoldDB" id="A0AAU8JPM8"/>
<dbReference type="InterPro" id="IPR050155">
    <property type="entry name" value="HAD-like_hydrolase_sf"/>
</dbReference>
<protein>
    <submittedName>
        <fullName evidence="1">HAD family hydrolase</fullName>
        <ecNumber evidence="1">3.-.-.-</ecNumber>
    </submittedName>
</protein>
<gene>
    <name evidence="1" type="ORF">ABWK59_04350</name>
</gene>
<dbReference type="GO" id="GO:0006281">
    <property type="term" value="P:DNA repair"/>
    <property type="evidence" value="ECO:0007669"/>
    <property type="project" value="TreeGrafter"/>
</dbReference>
<evidence type="ECO:0000313" key="1">
    <source>
        <dbReference type="EMBL" id="XCM78221.1"/>
    </source>
</evidence>
<sequence>MPAAALFDVDGTLLDTNYLHTIAWAEALAQFGHTPPMARIHGSIGMGGDHLLDHVLGDDRDRGQDEEISAAHQVLFARLWPNLRAFASAAELLRQVRDRGWRVVLASSASARDLAVMRRVLDAEDAIDDATGADDVDATKPAPDLVEAALAKAGAEPGEAVFIGDTLWDVEAAVRSHVRCVAVLSGGFGERALRAAGALEVHADVGELLARLDTSVLGRP</sequence>
<keyword evidence="1" id="KW-0378">Hydrolase</keyword>
<proteinExistence type="predicted"/>
<dbReference type="SUPFAM" id="SSF56784">
    <property type="entry name" value="HAD-like"/>
    <property type="match status" value="1"/>
</dbReference>
<dbReference type="PANTHER" id="PTHR43434:SF16">
    <property type="entry name" value="BLL8046 PROTEIN"/>
    <property type="match status" value="1"/>
</dbReference>